<evidence type="ECO:0008006" key="4">
    <source>
        <dbReference type="Google" id="ProtNLM"/>
    </source>
</evidence>
<dbReference type="EMBL" id="JAFITA010000002">
    <property type="protein sequence ID" value="MBN4077320.1"/>
    <property type="molecule type" value="Genomic_DNA"/>
</dbReference>
<comment type="caution">
    <text evidence="2">The sequence shown here is derived from an EMBL/GenBank/DDBJ whole genome shotgun (WGS) entry which is preliminary data.</text>
</comment>
<evidence type="ECO:0000313" key="2">
    <source>
        <dbReference type="EMBL" id="MBN4077320.1"/>
    </source>
</evidence>
<keyword evidence="1" id="KW-0732">Signal</keyword>
<evidence type="ECO:0000256" key="1">
    <source>
        <dbReference type="SAM" id="SignalP"/>
    </source>
</evidence>
<evidence type="ECO:0000313" key="3">
    <source>
        <dbReference type="Proteomes" id="UP000765003"/>
    </source>
</evidence>
<accession>A0ABS3AW54</accession>
<organism evidence="2 3">
    <name type="scientific">Sulfobacillus acidophilus</name>
    <dbReference type="NCBI Taxonomy" id="53633"/>
    <lineage>
        <taxon>Bacteria</taxon>
        <taxon>Bacillati</taxon>
        <taxon>Bacillota</taxon>
        <taxon>Clostridia</taxon>
        <taxon>Eubacteriales</taxon>
        <taxon>Clostridiales Family XVII. Incertae Sedis</taxon>
        <taxon>Sulfobacillus</taxon>
    </lineage>
</organism>
<protein>
    <recommendedName>
        <fullName evidence="4">DUF5723 domain-containing protein</fullName>
    </recommendedName>
</protein>
<feature type="signal peptide" evidence="1">
    <location>
        <begin position="1"/>
        <end position="20"/>
    </location>
</feature>
<dbReference type="Proteomes" id="UP000765003">
    <property type="component" value="Unassembled WGS sequence"/>
</dbReference>
<proteinExistence type="predicted"/>
<reference evidence="2" key="1">
    <citation type="submission" date="2021-02" db="EMBL/GenBank/DDBJ databases">
        <title>Activity-based single-cell genomes from oceanic crustal fluid captures similar information to metagenomic and metatranscriptomic surveys with orders of magnitude less sampling.</title>
        <authorList>
            <person name="D'Angelo T.S."/>
            <person name="Orcutt B.N."/>
        </authorList>
    </citation>
    <scope>NUCLEOTIDE SEQUENCE [LARGE SCALE GENOMIC DNA]</scope>
    <source>
        <strain evidence="2">AH-315-E05</strain>
    </source>
</reference>
<gene>
    <name evidence="2" type="ORF">JYT19_00245</name>
</gene>
<feature type="chain" id="PRO_5045520376" description="DUF5723 domain-containing protein" evidence="1">
    <location>
        <begin position="21"/>
        <end position="326"/>
    </location>
</feature>
<keyword evidence="3" id="KW-1185">Reference proteome</keyword>
<sequence length="326" mass="35879">MPKIIFVVLTLLLFTDTSFAQSGIHPNCEKKSITSRCLNGHMFLLSEEMPSPFITSNLSTRLGAGTSRIEFDQGLIKKLGLGKGIITVLTGENGYRFEIKAADWLGITSYLNSNAGLGFGAEAFLEFGAKANFNFELGAKFKLFRNEKYYLTVATDFVAESQANFTPNNGFSILLQEQTISKEIFFRMVALSSQMGSRLGLLGAMGVNEIFGVWANLSYKHLLLNRQNLGDFAGLVVIGSGQSIDLNKSINFPLALLFTEQIDILISDVEHDFATLFFTGGIYYAGREDFSLGLNLSFKALPLGEKNASTYVKSIGANITARYYFN</sequence>
<name>A0ABS3AW54_9FIRM</name>